<name>A0A415L578_9FIRM</name>
<dbReference type="RefSeq" id="WP_118393451.1">
    <property type="nucleotide sequence ID" value="NZ_QROS01000016.1"/>
</dbReference>
<accession>A0A415L578</accession>
<reference evidence="1 2" key="1">
    <citation type="submission" date="2018-08" db="EMBL/GenBank/DDBJ databases">
        <title>A genome reference for cultivated species of the human gut microbiota.</title>
        <authorList>
            <person name="Zou Y."/>
            <person name="Xue W."/>
            <person name="Luo G."/>
        </authorList>
    </citation>
    <scope>NUCLEOTIDE SEQUENCE [LARGE SCALE GENOMIC DNA]</scope>
    <source>
        <strain evidence="1 2">AF37-6AC</strain>
    </source>
</reference>
<comment type="caution">
    <text evidence="1">The sequence shown here is derived from an EMBL/GenBank/DDBJ whole genome shotgun (WGS) entry which is preliminary data.</text>
</comment>
<organism evidence="1 2">
    <name type="scientific">Blautia obeum</name>
    <dbReference type="NCBI Taxonomy" id="40520"/>
    <lineage>
        <taxon>Bacteria</taxon>
        <taxon>Bacillati</taxon>
        <taxon>Bacillota</taxon>
        <taxon>Clostridia</taxon>
        <taxon>Lachnospirales</taxon>
        <taxon>Lachnospiraceae</taxon>
        <taxon>Blautia</taxon>
    </lineage>
</organism>
<evidence type="ECO:0000313" key="2">
    <source>
        <dbReference type="Proteomes" id="UP000285897"/>
    </source>
</evidence>
<gene>
    <name evidence="1" type="ORF">DW021_15465</name>
</gene>
<evidence type="ECO:0000313" key="1">
    <source>
        <dbReference type="EMBL" id="RHL43712.1"/>
    </source>
</evidence>
<dbReference type="EMBL" id="QROS01000016">
    <property type="protein sequence ID" value="RHL43712.1"/>
    <property type="molecule type" value="Genomic_DNA"/>
</dbReference>
<protein>
    <submittedName>
        <fullName evidence="1">Uncharacterized protein</fullName>
    </submittedName>
</protein>
<dbReference type="Proteomes" id="UP000285897">
    <property type="component" value="Unassembled WGS sequence"/>
</dbReference>
<dbReference type="AlphaFoldDB" id="A0A415L578"/>
<sequence length="68" mass="7492">MIKAEKTGNKMELTIIGGSHDLICEFDEVLKAMYKVLDESVVKSAPFTAEDILHTMAHNAAAEGKENR</sequence>
<proteinExistence type="predicted"/>